<dbReference type="PROSITE" id="PS51186">
    <property type="entry name" value="GNAT"/>
    <property type="match status" value="1"/>
</dbReference>
<dbReference type="InterPro" id="IPR000182">
    <property type="entry name" value="GNAT_dom"/>
</dbReference>
<dbReference type="CDD" id="cd04301">
    <property type="entry name" value="NAT_SF"/>
    <property type="match status" value="1"/>
</dbReference>
<gene>
    <name evidence="2" type="ORF">AULFYP135_00697</name>
</gene>
<evidence type="ECO:0000313" key="2">
    <source>
        <dbReference type="EMBL" id="VYS86787.1"/>
    </source>
</evidence>
<dbReference type="InterPro" id="IPR016181">
    <property type="entry name" value="Acyl_CoA_acyltransferase"/>
</dbReference>
<evidence type="ECO:0000259" key="1">
    <source>
        <dbReference type="PROSITE" id="PS51186"/>
    </source>
</evidence>
<dbReference type="AlphaFoldDB" id="A0A6N2S0J2"/>
<dbReference type="PANTHER" id="PTHR43072:SF60">
    <property type="entry name" value="L-2,4-DIAMINOBUTYRIC ACID ACETYLTRANSFERASE"/>
    <property type="match status" value="1"/>
</dbReference>
<keyword evidence="2" id="KW-0808">Transferase</keyword>
<dbReference type="SUPFAM" id="SSF55729">
    <property type="entry name" value="Acyl-CoA N-acyltransferases (Nat)"/>
    <property type="match status" value="1"/>
</dbReference>
<feature type="domain" description="N-acetyltransferase" evidence="1">
    <location>
        <begin position="1"/>
        <end position="165"/>
    </location>
</feature>
<organism evidence="2">
    <name type="scientific">uncultured Anaerotruncus sp</name>
    <dbReference type="NCBI Taxonomy" id="905011"/>
    <lineage>
        <taxon>Bacteria</taxon>
        <taxon>Bacillati</taxon>
        <taxon>Bacillota</taxon>
        <taxon>Clostridia</taxon>
        <taxon>Eubacteriales</taxon>
        <taxon>Oscillospiraceae</taxon>
        <taxon>Anaerotruncus</taxon>
        <taxon>environmental samples</taxon>
    </lineage>
</organism>
<reference evidence="2" key="1">
    <citation type="submission" date="2019-11" db="EMBL/GenBank/DDBJ databases">
        <authorList>
            <person name="Feng L."/>
        </authorList>
    </citation>
    <scope>NUCLEOTIDE SEQUENCE</scope>
    <source>
        <strain evidence="2">AundefinedLFYP135</strain>
    </source>
</reference>
<dbReference type="Gene3D" id="3.40.630.30">
    <property type="match status" value="1"/>
</dbReference>
<accession>A0A6N2S0J2</accession>
<name>A0A6N2S0J2_9FIRM</name>
<protein>
    <submittedName>
        <fullName evidence="2">Putative acetyltransferase</fullName>
    </submittedName>
</protein>
<proteinExistence type="predicted"/>
<dbReference type="EMBL" id="CACRSL010000003">
    <property type="protein sequence ID" value="VYS86787.1"/>
    <property type="molecule type" value="Genomic_DNA"/>
</dbReference>
<dbReference type="PANTHER" id="PTHR43072">
    <property type="entry name" value="N-ACETYLTRANSFERASE"/>
    <property type="match status" value="1"/>
</dbReference>
<sequence>MIRKAVKQDVEPIMEIIRATIEEMKSYGNTQWNDRYPLACDFEKDVENGDLYVDVAEDGSLAGFVCINSVEPQEYSPMPWKYQGPVLVAHRMAVNPLYRRKGIGTKLLAFAEQTARDAGAVAVRTDTNSVNAKMNALFCKLGYELVGQISLFENPHLFNCYEKRV</sequence>
<dbReference type="Pfam" id="PF00583">
    <property type="entry name" value="Acetyltransf_1"/>
    <property type="match status" value="1"/>
</dbReference>
<dbReference type="GO" id="GO:0016747">
    <property type="term" value="F:acyltransferase activity, transferring groups other than amino-acyl groups"/>
    <property type="evidence" value="ECO:0007669"/>
    <property type="project" value="InterPro"/>
</dbReference>